<keyword evidence="3" id="KW-1185">Reference proteome</keyword>
<dbReference type="Proteomes" id="UP000198876">
    <property type="component" value="Unassembled WGS sequence"/>
</dbReference>
<organism evidence="2 3">
    <name type="scientific">Halopelagius inordinatus</name>
    <dbReference type="NCBI Taxonomy" id="553467"/>
    <lineage>
        <taxon>Archaea</taxon>
        <taxon>Methanobacteriati</taxon>
        <taxon>Methanobacteriota</taxon>
        <taxon>Stenosarchaea group</taxon>
        <taxon>Halobacteria</taxon>
        <taxon>Halobacteriales</taxon>
        <taxon>Haloferacaceae</taxon>
    </lineage>
</organism>
<protein>
    <submittedName>
        <fullName evidence="2">Uncharacterized protein</fullName>
    </submittedName>
</protein>
<evidence type="ECO:0000313" key="3">
    <source>
        <dbReference type="Proteomes" id="UP000198876"/>
    </source>
</evidence>
<reference evidence="3" key="1">
    <citation type="submission" date="2016-10" db="EMBL/GenBank/DDBJ databases">
        <authorList>
            <person name="Varghese N."/>
            <person name="Submissions S."/>
        </authorList>
    </citation>
    <scope>NUCLEOTIDE SEQUENCE [LARGE SCALE GENOMIC DNA]</scope>
    <source>
        <strain evidence="3">CGMCC 1.7739</strain>
    </source>
</reference>
<dbReference type="STRING" id="553467.SAMN04488063_0100"/>
<feature type="region of interest" description="Disordered" evidence="1">
    <location>
        <begin position="45"/>
        <end position="139"/>
    </location>
</feature>
<gene>
    <name evidence="2" type="ORF">SAMN04488063_0100</name>
</gene>
<evidence type="ECO:0000313" key="2">
    <source>
        <dbReference type="EMBL" id="SFH07536.1"/>
    </source>
</evidence>
<dbReference type="EMBL" id="FOOQ01000013">
    <property type="protein sequence ID" value="SFH07536.1"/>
    <property type="molecule type" value="Genomic_DNA"/>
</dbReference>
<feature type="compositionally biased region" description="Acidic residues" evidence="1">
    <location>
        <begin position="112"/>
        <end position="132"/>
    </location>
</feature>
<evidence type="ECO:0000256" key="1">
    <source>
        <dbReference type="SAM" id="MobiDB-lite"/>
    </source>
</evidence>
<feature type="compositionally biased region" description="Basic and acidic residues" evidence="1">
    <location>
        <begin position="45"/>
        <end position="54"/>
    </location>
</feature>
<accession>A0A1I2X4B3</accession>
<dbReference type="RefSeq" id="WP_092894107.1">
    <property type="nucleotide sequence ID" value="NZ_FOOQ01000013.1"/>
</dbReference>
<name>A0A1I2X4B3_9EURY</name>
<feature type="compositionally biased region" description="Acidic residues" evidence="1">
    <location>
        <begin position="58"/>
        <end position="81"/>
    </location>
</feature>
<proteinExistence type="predicted"/>
<dbReference type="AlphaFoldDB" id="A0A1I2X4B3"/>
<sequence>MSGGSFERESPRDCQCPNCGLWYDSAGVVSHNNNCQFPEDRDPMVALEDARDAPDLADLADQDDDVDDERNPTEDVDELVDEAVGGLDSDPPAPSTARADGGIADLPTPDAVDGDDAGDDQDEQHDVDDDPVPECPECGSHRVYEVDDLPDWVVAAVPDLEAFDWVCDDETSLRQGNVEVFNT</sequence>